<evidence type="ECO:0000256" key="1">
    <source>
        <dbReference type="ARBA" id="ARBA00002791"/>
    </source>
</evidence>
<evidence type="ECO:0000256" key="4">
    <source>
        <dbReference type="ARBA" id="ARBA00008905"/>
    </source>
</evidence>
<dbReference type="GO" id="GO:0018279">
    <property type="term" value="P:protein N-linked glycosylation via asparagine"/>
    <property type="evidence" value="ECO:0007669"/>
    <property type="project" value="TreeGrafter"/>
</dbReference>
<feature type="chain" id="PRO_5005147088" description="Dolichyl-diphosphooligosaccharide--protein glycosyltransferase subunit 1" evidence="11">
    <location>
        <begin position="20"/>
        <end position="484"/>
    </location>
</feature>
<evidence type="ECO:0000256" key="10">
    <source>
        <dbReference type="ARBA" id="ARBA00023136"/>
    </source>
</evidence>
<evidence type="ECO:0000256" key="3">
    <source>
        <dbReference type="ARBA" id="ARBA00004922"/>
    </source>
</evidence>
<protein>
    <recommendedName>
        <fullName evidence="5 11">Dolichyl-diphosphooligosaccharide--protein glycosyltransferase subunit 1</fullName>
    </recommendedName>
</protein>
<evidence type="ECO:0000256" key="11">
    <source>
        <dbReference type="RuleBase" id="RU361143"/>
    </source>
</evidence>
<dbReference type="eggNOG" id="KOG2291">
    <property type="taxonomic scope" value="Eukaryota"/>
</dbReference>
<dbReference type="EnsemblMetazoa" id="tetur02g07190.1">
    <property type="protein sequence ID" value="tetur02g07190.1"/>
    <property type="gene ID" value="tetur02g07190"/>
</dbReference>
<dbReference type="InterPro" id="IPR007676">
    <property type="entry name" value="Ribophorin_I"/>
</dbReference>
<evidence type="ECO:0000256" key="2">
    <source>
        <dbReference type="ARBA" id="ARBA00004115"/>
    </source>
</evidence>
<evidence type="ECO:0000313" key="13">
    <source>
        <dbReference type="EnsemblMetazoa" id="tetur02g07190.1"/>
    </source>
</evidence>
<evidence type="ECO:0000256" key="7">
    <source>
        <dbReference type="ARBA" id="ARBA00022729"/>
    </source>
</evidence>
<name>T1JW68_TETUR</name>
<keyword evidence="6 11" id="KW-0812">Transmembrane</keyword>
<evidence type="ECO:0000256" key="5">
    <source>
        <dbReference type="ARBA" id="ARBA00017611"/>
    </source>
</evidence>
<dbReference type="AlphaFoldDB" id="T1JW68"/>
<evidence type="ECO:0000256" key="8">
    <source>
        <dbReference type="ARBA" id="ARBA00022824"/>
    </source>
</evidence>
<evidence type="ECO:0000256" key="12">
    <source>
        <dbReference type="SAM" id="MobiDB-lite"/>
    </source>
</evidence>
<keyword evidence="9 11" id="KW-1133">Transmembrane helix</keyword>
<dbReference type="Pfam" id="PF04597">
    <property type="entry name" value="Ribophorin_I"/>
    <property type="match status" value="1"/>
</dbReference>
<dbReference type="HOGENOM" id="CLU_031381_0_1_1"/>
<dbReference type="EMBL" id="CAEY01000807">
    <property type="status" value="NOT_ANNOTATED_CDS"/>
    <property type="molecule type" value="Genomic_DNA"/>
</dbReference>
<keyword evidence="8 11" id="KW-0256">Endoplasmic reticulum</keyword>
<keyword evidence="10 11" id="KW-0472">Membrane</keyword>
<dbReference type="GO" id="GO:0008250">
    <property type="term" value="C:oligosaccharyltransferase complex"/>
    <property type="evidence" value="ECO:0007669"/>
    <property type="project" value="UniProtKB-UniRule"/>
</dbReference>
<dbReference type="STRING" id="32264.T1JW68"/>
<comment type="pathway">
    <text evidence="3 11">Protein modification; protein glycosylation.</text>
</comment>
<keyword evidence="7 11" id="KW-0732">Signal</keyword>
<comment type="function">
    <text evidence="1 11">Subunit of the oligosaccharyl transferase (OST) complex that catalyzes the initial transfer of a defined glycan (Glc(3)Man(9)GlcNAc(2) in eukaryotes) from the lipid carrier dolichol-pyrophosphate to an asparagine residue within an Asn-X-Ser/Thr consensus motif in nascent polypeptide chains, the first step in protein N-glycosylation. N-glycosylation occurs cotranslationally and the complex associates with the Sec61 complex at the channel-forming translocon complex that mediates protein translocation across the endoplasmic reticulum (ER). All subunits are required for a maximal enzyme activity.</text>
</comment>
<feature type="transmembrane region" description="Helical" evidence="11">
    <location>
        <begin position="434"/>
        <end position="453"/>
    </location>
</feature>
<dbReference type="PANTHER" id="PTHR21049:SF0">
    <property type="entry name" value="DOLICHYL-DIPHOSPHOOLIGOSACCHARIDE--PROTEIN GLYCOSYLTRANSFERASE SUBUNIT 1"/>
    <property type="match status" value="1"/>
</dbReference>
<evidence type="ECO:0000256" key="9">
    <source>
        <dbReference type="ARBA" id="ARBA00022989"/>
    </source>
</evidence>
<comment type="subcellular location">
    <subcellularLocation>
        <location evidence="2 11">Endoplasmic reticulum membrane</location>
        <topology evidence="2 11">Single-pass type I membrane protein</topology>
    </subcellularLocation>
</comment>
<sequence length="484" mass="54877">MIRTINLLFILALTSFVNGDHFADVVNKKVDRDVDASSQLVTITCRIAVENSGKTPVDKYFITFDDNHLSQLSFIEASLVKSDKSRVDLKVTEENLPTGRQAWALDLSDNKIAPGSSLDGIEVEAVFTHLLQPFPNTISQSERQLVLYNGNHYFYSPYLTKSQTTKVRLSSSSIESYTKLRPSSTSDRTVNYGPYENIAPNSISKLQVHFENNSPFLTVTKLDRTIQVALWSGIISIEEIIDIHHDGAVLKGPFSRYEFQREPTNGISSVKSFRTKLPATAFDVYYRDDIGNISTSNLRTGLKQVIAELRPRFPLFGGWKTHYIIGYSIPLKDYLSDEGNQYTLKIPFVDHIFDNAVIDEAVTNIIFPEGATNIKLQTPYNIIREEDQIHMSFLDTVGEPKIILRKNNLVEDHIQPLKIQFELNKTVHTFQKPVIFAVSTFLIILLLTFILRLDFSLTKNVGKDGQKKAQNAQRQVDKKPKLKK</sequence>
<dbReference type="Proteomes" id="UP000015104">
    <property type="component" value="Unassembled WGS sequence"/>
</dbReference>
<comment type="subunit">
    <text evidence="11">Component of the oligosaccharyltransferase (OST) complex.</text>
</comment>
<feature type="region of interest" description="Disordered" evidence="12">
    <location>
        <begin position="464"/>
        <end position="484"/>
    </location>
</feature>
<comment type="similarity">
    <text evidence="4 11">Belongs to the OST1 family.</text>
</comment>
<dbReference type="UniPathway" id="UPA00378"/>
<accession>T1JW68</accession>
<evidence type="ECO:0000313" key="14">
    <source>
        <dbReference type="Proteomes" id="UP000015104"/>
    </source>
</evidence>
<keyword evidence="14" id="KW-1185">Reference proteome</keyword>
<organism evidence="13 14">
    <name type="scientific">Tetranychus urticae</name>
    <name type="common">Two-spotted spider mite</name>
    <dbReference type="NCBI Taxonomy" id="32264"/>
    <lineage>
        <taxon>Eukaryota</taxon>
        <taxon>Metazoa</taxon>
        <taxon>Ecdysozoa</taxon>
        <taxon>Arthropoda</taxon>
        <taxon>Chelicerata</taxon>
        <taxon>Arachnida</taxon>
        <taxon>Acari</taxon>
        <taxon>Acariformes</taxon>
        <taxon>Trombidiformes</taxon>
        <taxon>Prostigmata</taxon>
        <taxon>Eleutherengona</taxon>
        <taxon>Raphignathae</taxon>
        <taxon>Tetranychoidea</taxon>
        <taxon>Tetranychidae</taxon>
        <taxon>Tetranychus</taxon>
    </lineage>
</organism>
<feature type="compositionally biased region" description="Basic and acidic residues" evidence="12">
    <location>
        <begin position="475"/>
        <end position="484"/>
    </location>
</feature>
<feature type="signal peptide" evidence="11">
    <location>
        <begin position="1"/>
        <end position="19"/>
    </location>
</feature>
<reference evidence="14" key="1">
    <citation type="submission" date="2011-08" db="EMBL/GenBank/DDBJ databases">
        <authorList>
            <person name="Rombauts S."/>
        </authorList>
    </citation>
    <scope>NUCLEOTIDE SEQUENCE</scope>
    <source>
        <strain evidence="14">London</strain>
    </source>
</reference>
<proteinExistence type="inferred from homology"/>
<evidence type="ECO:0000256" key="6">
    <source>
        <dbReference type="ARBA" id="ARBA00022692"/>
    </source>
</evidence>
<reference evidence="13" key="2">
    <citation type="submission" date="2015-06" db="UniProtKB">
        <authorList>
            <consortium name="EnsemblMetazoa"/>
        </authorList>
    </citation>
    <scope>IDENTIFICATION</scope>
</reference>
<dbReference type="PANTHER" id="PTHR21049">
    <property type="entry name" value="RIBOPHORIN I"/>
    <property type="match status" value="1"/>
</dbReference>